<evidence type="ECO:0000313" key="2">
    <source>
        <dbReference type="Proteomes" id="UP000275078"/>
    </source>
</evidence>
<gene>
    <name evidence="1" type="ORF">BJ508DRAFT_315996</name>
</gene>
<sequence>MSAEGRPKMDAKAESSLSLQTRIRKLEAQRKRFITALDLCNARHRCNVFDDILPKALRNNYLPTNIAYAAKALAPPPFATSLPTSIEEADRQEQQLDFYEARLRKWKLQSRFEENYGFPAMGAAKKEDQELAVAGYKFARESGLYSGKELKMPMSMRQLENSILVFHHDTIWVR</sequence>
<dbReference type="AlphaFoldDB" id="A0A3N4HMX8"/>
<proteinExistence type="predicted"/>
<protein>
    <submittedName>
        <fullName evidence="1">Uncharacterized protein</fullName>
    </submittedName>
</protein>
<dbReference type="EMBL" id="ML119988">
    <property type="protein sequence ID" value="RPA71014.1"/>
    <property type="molecule type" value="Genomic_DNA"/>
</dbReference>
<evidence type="ECO:0000313" key="1">
    <source>
        <dbReference type="EMBL" id="RPA71014.1"/>
    </source>
</evidence>
<keyword evidence="2" id="KW-1185">Reference proteome</keyword>
<dbReference type="Proteomes" id="UP000275078">
    <property type="component" value="Unassembled WGS sequence"/>
</dbReference>
<accession>A0A3N4HMX8</accession>
<reference evidence="1 2" key="1">
    <citation type="journal article" date="2018" name="Nat. Ecol. Evol.">
        <title>Pezizomycetes genomes reveal the molecular basis of ectomycorrhizal truffle lifestyle.</title>
        <authorList>
            <person name="Murat C."/>
            <person name="Payen T."/>
            <person name="Noel B."/>
            <person name="Kuo A."/>
            <person name="Morin E."/>
            <person name="Chen J."/>
            <person name="Kohler A."/>
            <person name="Krizsan K."/>
            <person name="Balestrini R."/>
            <person name="Da Silva C."/>
            <person name="Montanini B."/>
            <person name="Hainaut M."/>
            <person name="Levati E."/>
            <person name="Barry K.W."/>
            <person name="Belfiori B."/>
            <person name="Cichocki N."/>
            <person name="Clum A."/>
            <person name="Dockter R.B."/>
            <person name="Fauchery L."/>
            <person name="Guy J."/>
            <person name="Iotti M."/>
            <person name="Le Tacon F."/>
            <person name="Lindquist E.A."/>
            <person name="Lipzen A."/>
            <person name="Malagnac F."/>
            <person name="Mello A."/>
            <person name="Molinier V."/>
            <person name="Miyauchi S."/>
            <person name="Poulain J."/>
            <person name="Riccioni C."/>
            <person name="Rubini A."/>
            <person name="Sitrit Y."/>
            <person name="Splivallo R."/>
            <person name="Traeger S."/>
            <person name="Wang M."/>
            <person name="Zifcakova L."/>
            <person name="Wipf D."/>
            <person name="Zambonelli A."/>
            <person name="Paolocci F."/>
            <person name="Nowrousian M."/>
            <person name="Ottonello S."/>
            <person name="Baldrian P."/>
            <person name="Spatafora J.W."/>
            <person name="Henrissat B."/>
            <person name="Nagy L.G."/>
            <person name="Aury J.M."/>
            <person name="Wincker P."/>
            <person name="Grigoriev I.V."/>
            <person name="Bonfante P."/>
            <person name="Martin F.M."/>
        </authorList>
    </citation>
    <scope>NUCLEOTIDE SEQUENCE [LARGE SCALE GENOMIC DNA]</scope>
    <source>
        <strain evidence="1 2">RN42</strain>
    </source>
</reference>
<organism evidence="1 2">
    <name type="scientific">Ascobolus immersus RN42</name>
    <dbReference type="NCBI Taxonomy" id="1160509"/>
    <lineage>
        <taxon>Eukaryota</taxon>
        <taxon>Fungi</taxon>
        <taxon>Dikarya</taxon>
        <taxon>Ascomycota</taxon>
        <taxon>Pezizomycotina</taxon>
        <taxon>Pezizomycetes</taxon>
        <taxon>Pezizales</taxon>
        <taxon>Ascobolaceae</taxon>
        <taxon>Ascobolus</taxon>
    </lineage>
</organism>
<name>A0A3N4HMX8_ASCIM</name>